<reference evidence="1" key="1">
    <citation type="journal article" date="2020" name="Nature">
        <title>Giant virus diversity and host interactions through global metagenomics.</title>
        <authorList>
            <person name="Schulz F."/>
            <person name="Roux S."/>
            <person name="Paez-Espino D."/>
            <person name="Jungbluth S."/>
            <person name="Walsh D.A."/>
            <person name="Denef V.J."/>
            <person name="McMahon K.D."/>
            <person name="Konstantinidis K.T."/>
            <person name="Eloe-Fadrosh E.A."/>
            <person name="Kyrpides N.C."/>
            <person name="Woyke T."/>
        </authorList>
    </citation>
    <scope>NUCLEOTIDE SEQUENCE</scope>
    <source>
        <strain evidence="1">GVMAG-M-3300025860-20</strain>
    </source>
</reference>
<protein>
    <submittedName>
        <fullName evidence="1">Uncharacterized protein</fullName>
    </submittedName>
</protein>
<name>A0A6C0J4B1_9ZZZZ</name>
<accession>A0A6C0J4B1</accession>
<organism evidence="1">
    <name type="scientific">viral metagenome</name>
    <dbReference type="NCBI Taxonomy" id="1070528"/>
    <lineage>
        <taxon>unclassified sequences</taxon>
        <taxon>metagenomes</taxon>
        <taxon>organismal metagenomes</taxon>
    </lineage>
</organism>
<sequence>MKYSVAILFKIKKVRAKTKSKSPISSDEEL</sequence>
<proteinExistence type="predicted"/>
<dbReference type="EMBL" id="MN740327">
    <property type="protein sequence ID" value="QHU00462.1"/>
    <property type="molecule type" value="Genomic_DNA"/>
</dbReference>
<dbReference type="AlphaFoldDB" id="A0A6C0J4B1"/>
<evidence type="ECO:0000313" key="1">
    <source>
        <dbReference type="EMBL" id="QHU00462.1"/>
    </source>
</evidence>